<dbReference type="InterPro" id="IPR013103">
    <property type="entry name" value="RVT_2"/>
</dbReference>
<evidence type="ECO:0000313" key="3">
    <source>
        <dbReference type="Proteomes" id="UP001151760"/>
    </source>
</evidence>
<feature type="domain" description="Reverse transcriptase Ty1/copia-type" evidence="1">
    <location>
        <begin position="11"/>
        <end position="101"/>
    </location>
</feature>
<reference evidence="2" key="1">
    <citation type="journal article" date="2022" name="Int. J. Mol. Sci.">
        <title>Draft Genome of Tanacetum Coccineum: Genomic Comparison of Closely Related Tanacetum-Family Plants.</title>
        <authorList>
            <person name="Yamashiro T."/>
            <person name="Shiraishi A."/>
            <person name="Nakayama K."/>
            <person name="Satake H."/>
        </authorList>
    </citation>
    <scope>NUCLEOTIDE SEQUENCE</scope>
</reference>
<keyword evidence="3" id="KW-1185">Reference proteome</keyword>
<gene>
    <name evidence="2" type="ORF">Tco_0772919</name>
</gene>
<evidence type="ECO:0000313" key="2">
    <source>
        <dbReference type="EMBL" id="GJS90283.1"/>
    </source>
</evidence>
<dbReference type="EMBL" id="BQNB010011415">
    <property type="protein sequence ID" value="GJS90283.1"/>
    <property type="molecule type" value="Genomic_DNA"/>
</dbReference>
<reference evidence="2" key="2">
    <citation type="submission" date="2022-01" db="EMBL/GenBank/DDBJ databases">
        <authorList>
            <person name="Yamashiro T."/>
            <person name="Shiraishi A."/>
            <person name="Satake H."/>
            <person name="Nakayama K."/>
        </authorList>
    </citation>
    <scope>NUCLEOTIDE SEQUENCE</scope>
</reference>
<name>A0ABQ4ZJ94_9ASTR</name>
<sequence>MLWLSLSKLDYKSETDEYVSVTKNQSRLVAKGYRQEEGIDFEESFAPVARIEAIRIFIANAVTKNMIIYQMDVKTAFLNGDLQEEVFLMQSDHADVEDSKENSSRSAQFLENNWLAVIKEARSTAISTTEAEYIAMSGCCVSNPWILSQLKDYGFDFQ</sequence>
<organism evidence="2 3">
    <name type="scientific">Tanacetum coccineum</name>
    <dbReference type="NCBI Taxonomy" id="301880"/>
    <lineage>
        <taxon>Eukaryota</taxon>
        <taxon>Viridiplantae</taxon>
        <taxon>Streptophyta</taxon>
        <taxon>Embryophyta</taxon>
        <taxon>Tracheophyta</taxon>
        <taxon>Spermatophyta</taxon>
        <taxon>Magnoliopsida</taxon>
        <taxon>eudicotyledons</taxon>
        <taxon>Gunneridae</taxon>
        <taxon>Pentapetalae</taxon>
        <taxon>asterids</taxon>
        <taxon>campanulids</taxon>
        <taxon>Asterales</taxon>
        <taxon>Asteraceae</taxon>
        <taxon>Asteroideae</taxon>
        <taxon>Anthemideae</taxon>
        <taxon>Anthemidinae</taxon>
        <taxon>Tanacetum</taxon>
    </lineage>
</organism>
<comment type="caution">
    <text evidence="2">The sequence shown here is derived from an EMBL/GenBank/DDBJ whole genome shotgun (WGS) entry which is preliminary data.</text>
</comment>
<dbReference type="Pfam" id="PF07727">
    <property type="entry name" value="RVT_2"/>
    <property type="match status" value="1"/>
</dbReference>
<protein>
    <submittedName>
        <fullName evidence="2">Retrovirus-related pol polyprotein from transposon TNT 1-94</fullName>
    </submittedName>
</protein>
<accession>A0ABQ4ZJ94</accession>
<evidence type="ECO:0000259" key="1">
    <source>
        <dbReference type="Pfam" id="PF07727"/>
    </source>
</evidence>
<dbReference type="Proteomes" id="UP001151760">
    <property type="component" value="Unassembled WGS sequence"/>
</dbReference>
<proteinExistence type="predicted"/>